<protein>
    <recommendedName>
        <fullName evidence="3">DUF3775 domain-containing protein</fullName>
    </recommendedName>
</protein>
<sequence length="125" mass="14334">MLNIDTETISDLLDKARQFQAKEEVSFPEVTEDMDSLYVLADYQNDPVYEETVDFIDNLRPDQQATLVALMYLGRGDYSEKEWNEAFDFAQDELTEHTGEYLLSTPTVADDIERGLNILGISCHE</sequence>
<dbReference type="OrthoDB" id="5641374at2"/>
<evidence type="ECO:0008006" key="3">
    <source>
        <dbReference type="Google" id="ProtNLM"/>
    </source>
</evidence>
<gene>
    <name evidence="1" type="ORF">LFA_1108</name>
</gene>
<keyword evidence="2" id="KW-1185">Reference proteome</keyword>
<dbReference type="InterPro" id="IPR022254">
    <property type="entry name" value="DUF3775"/>
</dbReference>
<organism evidence="1 2">
    <name type="scientific">Legionella fallonii LLAP-10</name>
    <dbReference type="NCBI Taxonomy" id="1212491"/>
    <lineage>
        <taxon>Bacteria</taxon>
        <taxon>Pseudomonadati</taxon>
        <taxon>Pseudomonadota</taxon>
        <taxon>Gammaproteobacteria</taxon>
        <taxon>Legionellales</taxon>
        <taxon>Legionellaceae</taxon>
        <taxon>Legionella</taxon>
    </lineage>
</organism>
<dbReference type="HOGENOM" id="CLU_122278_0_0_6"/>
<dbReference type="Pfam" id="PF12616">
    <property type="entry name" value="DUF3775"/>
    <property type="match status" value="1"/>
</dbReference>
<dbReference type="AlphaFoldDB" id="A0A098G235"/>
<dbReference type="STRING" id="1212491.LFA_1108"/>
<proteinExistence type="predicted"/>
<dbReference type="RefSeq" id="WP_045095186.1">
    <property type="nucleotide sequence ID" value="NZ_LN614827.1"/>
</dbReference>
<reference evidence="2" key="1">
    <citation type="submission" date="2014-09" db="EMBL/GenBank/DDBJ databases">
        <authorList>
            <person name="Gomez-Valero L."/>
        </authorList>
    </citation>
    <scope>NUCLEOTIDE SEQUENCE [LARGE SCALE GENOMIC DNA]</scope>
    <source>
        <strain evidence="2">ATCC700992</strain>
    </source>
</reference>
<evidence type="ECO:0000313" key="2">
    <source>
        <dbReference type="Proteomes" id="UP000032430"/>
    </source>
</evidence>
<accession>A0A098G235</accession>
<dbReference type="EMBL" id="LN614827">
    <property type="protein sequence ID" value="CEG56542.1"/>
    <property type="molecule type" value="Genomic_DNA"/>
</dbReference>
<evidence type="ECO:0000313" key="1">
    <source>
        <dbReference type="EMBL" id="CEG56542.1"/>
    </source>
</evidence>
<name>A0A098G235_9GAMM</name>
<dbReference type="Proteomes" id="UP000032430">
    <property type="component" value="Chromosome I"/>
</dbReference>
<dbReference type="KEGG" id="lfa:LFA_1108"/>